<reference evidence="2" key="1">
    <citation type="submission" date="2022-11" db="EMBL/GenBank/DDBJ databases">
        <authorList>
            <person name="Petersen C."/>
        </authorList>
    </citation>
    <scope>NUCLEOTIDE SEQUENCE</scope>
    <source>
        <strain evidence="2">IBT 22155</strain>
    </source>
</reference>
<keyword evidence="3" id="KW-1185">Reference proteome</keyword>
<evidence type="ECO:0000313" key="2">
    <source>
        <dbReference type="EMBL" id="KAJ5131489.1"/>
    </source>
</evidence>
<organism evidence="2 3">
    <name type="scientific">Penicillium bovifimosum</name>
    <dbReference type="NCBI Taxonomy" id="126998"/>
    <lineage>
        <taxon>Eukaryota</taxon>
        <taxon>Fungi</taxon>
        <taxon>Dikarya</taxon>
        <taxon>Ascomycota</taxon>
        <taxon>Pezizomycotina</taxon>
        <taxon>Eurotiomycetes</taxon>
        <taxon>Eurotiomycetidae</taxon>
        <taxon>Eurotiales</taxon>
        <taxon>Aspergillaceae</taxon>
        <taxon>Penicillium</taxon>
    </lineage>
</organism>
<comment type="caution">
    <text evidence="2">The sequence shown here is derived from an EMBL/GenBank/DDBJ whole genome shotgun (WGS) entry which is preliminary data.</text>
</comment>
<dbReference type="Proteomes" id="UP001149079">
    <property type="component" value="Unassembled WGS sequence"/>
</dbReference>
<feature type="region of interest" description="Disordered" evidence="1">
    <location>
        <begin position="1"/>
        <end position="27"/>
    </location>
</feature>
<evidence type="ECO:0000313" key="3">
    <source>
        <dbReference type="Proteomes" id="UP001149079"/>
    </source>
</evidence>
<dbReference type="GeneID" id="81407442"/>
<protein>
    <submittedName>
        <fullName evidence="2">Uncharacterized protein</fullName>
    </submittedName>
</protein>
<sequence length="68" mass="7784">MIQKFLTQSNPWPTANPPTTTKSLPQPDDWVSQLERLVELAERIGWAGWGKLLAALSMREDPEAPRRR</sequence>
<dbReference type="EMBL" id="JAPQKL010000005">
    <property type="protein sequence ID" value="KAJ5131489.1"/>
    <property type="molecule type" value="Genomic_DNA"/>
</dbReference>
<gene>
    <name evidence="2" type="ORF">N7515_007528</name>
</gene>
<evidence type="ECO:0000256" key="1">
    <source>
        <dbReference type="SAM" id="MobiDB-lite"/>
    </source>
</evidence>
<name>A0A9W9GWT4_9EURO</name>
<reference evidence="2" key="2">
    <citation type="journal article" date="2023" name="IMA Fungus">
        <title>Comparative genomic study of the Penicillium genus elucidates a diverse pangenome and 15 lateral gene transfer events.</title>
        <authorList>
            <person name="Petersen C."/>
            <person name="Sorensen T."/>
            <person name="Nielsen M.R."/>
            <person name="Sondergaard T.E."/>
            <person name="Sorensen J.L."/>
            <person name="Fitzpatrick D.A."/>
            <person name="Frisvad J.C."/>
            <person name="Nielsen K.L."/>
        </authorList>
    </citation>
    <scope>NUCLEOTIDE SEQUENCE</scope>
    <source>
        <strain evidence="2">IBT 22155</strain>
    </source>
</reference>
<dbReference type="AlphaFoldDB" id="A0A9W9GWT4"/>
<proteinExistence type="predicted"/>
<dbReference type="RefSeq" id="XP_056521868.1">
    <property type="nucleotide sequence ID" value="XM_056668272.1"/>
</dbReference>
<accession>A0A9W9GWT4</accession>
<feature type="compositionally biased region" description="Low complexity" evidence="1">
    <location>
        <begin position="10"/>
        <end position="21"/>
    </location>
</feature>